<keyword evidence="3" id="KW-1185">Reference proteome</keyword>
<comment type="caution">
    <text evidence="2">The sequence shown here is derived from an EMBL/GenBank/DDBJ whole genome shotgun (WGS) entry which is preliminary data.</text>
</comment>
<accession>A0ABT1SK16</accession>
<dbReference type="RefSeq" id="WP_256197595.1">
    <property type="nucleotide sequence ID" value="NZ_JANGCH010000005.1"/>
</dbReference>
<dbReference type="InterPro" id="IPR050270">
    <property type="entry name" value="DegV_domain_contain"/>
</dbReference>
<dbReference type="PANTHER" id="PTHR33434">
    <property type="entry name" value="DEGV DOMAIN-CONTAINING PROTEIN DR_1986-RELATED"/>
    <property type="match status" value="1"/>
</dbReference>
<dbReference type="PANTHER" id="PTHR33434:SF2">
    <property type="entry name" value="FATTY ACID-BINDING PROTEIN TM_1468"/>
    <property type="match status" value="1"/>
</dbReference>
<dbReference type="NCBIfam" id="TIGR00762">
    <property type="entry name" value="DegV"/>
    <property type="match status" value="1"/>
</dbReference>
<evidence type="ECO:0000313" key="3">
    <source>
        <dbReference type="Proteomes" id="UP001524435"/>
    </source>
</evidence>
<dbReference type="Proteomes" id="UP001524435">
    <property type="component" value="Unassembled WGS sequence"/>
</dbReference>
<dbReference type="Gene3D" id="3.40.50.10170">
    <property type="match status" value="1"/>
</dbReference>
<dbReference type="PROSITE" id="PS51482">
    <property type="entry name" value="DEGV"/>
    <property type="match status" value="1"/>
</dbReference>
<dbReference type="SUPFAM" id="SSF82549">
    <property type="entry name" value="DAK1/DegV-like"/>
    <property type="match status" value="1"/>
</dbReference>
<gene>
    <name evidence="2" type="ORF">NE663_04745</name>
</gene>
<sequence>MEQSKILVVTDTTSGWNEADAQQAGVALVALSVLLDDKEYKDQIEMRANELYAAQAEGKLPTTSQPNPGYLENCMKQWKEAHYDAIIVLPIAAGLSGTYQGFRFAAESLEMDEVHVIETRTLAAPLQDCACCAKKMAEANAPLETILNVLAEKLDDTMTYAIPKDLVQLKRGGRISPAAAAVAGLLKIKPLLKLAEDGSCVDKFGMARTETKLFQMICDDLKEHGVTPETHRLCIPHANSQEAAKRLAEAVRKQVGDFEISEMELPTVLGCHTGDGCLALQTIRKSEWD</sequence>
<dbReference type="Pfam" id="PF02645">
    <property type="entry name" value="DegV"/>
    <property type="match status" value="1"/>
</dbReference>
<name>A0ABT1SK16_9FIRM</name>
<evidence type="ECO:0000256" key="1">
    <source>
        <dbReference type="ARBA" id="ARBA00023121"/>
    </source>
</evidence>
<dbReference type="InterPro" id="IPR043168">
    <property type="entry name" value="DegV_C"/>
</dbReference>
<dbReference type="InterPro" id="IPR003797">
    <property type="entry name" value="DegV"/>
</dbReference>
<proteinExistence type="predicted"/>
<dbReference type="EMBL" id="JANGCH010000005">
    <property type="protein sequence ID" value="MCQ5121566.1"/>
    <property type="molecule type" value="Genomic_DNA"/>
</dbReference>
<reference evidence="2 3" key="1">
    <citation type="submission" date="2022-06" db="EMBL/GenBank/DDBJ databases">
        <title>Isolation of gut microbiota from human fecal samples.</title>
        <authorList>
            <person name="Pamer E.G."/>
            <person name="Barat B."/>
            <person name="Waligurski E."/>
            <person name="Medina S."/>
            <person name="Paddock L."/>
            <person name="Mostad J."/>
        </authorList>
    </citation>
    <scope>NUCLEOTIDE SEQUENCE [LARGE SCALE GENOMIC DNA]</scope>
    <source>
        <strain evidence="2 3">DFI.6.1</strain>
    </source>
</reference>
<organism evidence="2 3">
    <name type="scientific">Massilicoli timonensis</name>
    <dbReference type="NCBI Taxonomy" id="2015901"/>
    <lineage>
        <taxon>Bacteria</taxon>
        <taxon>Bacillati</taxon>
        <taxon>Bacillota</taxon>
        <taxon>Erysipelotrichia</taxon>
        <taxon>Erysipelotrichales</taxon>
        <taxon>Erysipelotrichaceae</taxon>
        <taxon>Massilicoli</taxon>
    </lineage>
</organism>
<dbReference type="Gene3D" id="3.30.1180.10">
    <property type="match status" value="1"/>
</dbReference>
<evidence type="ECO:0000313" key="2">
    <source>
        <dbReference type="EMBL" id="MCQ5121566.1"/>
    </source>
</evidence>
<protein>
    <submittedName>
        <fullName evidence="2">DegV family protein</fullName>
    </submittedName>
</protein>
<keyword evidence="1" id="KW-0446">Lipid-binding</keyword>